<evidence type="ECO:0000313" key="1">
    <source>
        <dbReference type="EMBL" id="OJG91521.1"/>
    </source>
</evidence>
<accession>A0AA91GH56</accession>
<proteinExistence type="predicted"/>
<dbReference type="Proteomes" id="UP000183039">
    <property type="component" value="Unassembled WGS sequence"/>
</dbReference>
<protein>
    <submittedName>
        <fullName evidence="1">Uncharacterized protein</fullName>
    </submittedName>
</protein>
<dbReference type="PROSITE" id="PS51257">
    <property type="entry name" value="PROKAR_LIPOPROTEIN"/>
    <property type="match status" value="1"/>
</dbReference>
<dbReference type="AlphaFoldDB" id="A0AA91GH56"/>
<name>A0AA91GH56_9ENTE</name>
<gene>
    <name evidence="1" type="ORF">RV15_GL000607</name>
</gene>
<comment type="caution">
    <text evidence="1">The sequence shown here is derived from an EMBL/GenBank/DDBJ whole genome shotgun (WGS) entry which is preliminary data.</text>
</comment>
<dbReference type="EMBL" id="JXLC01000013">
    <property type="protein sequence ID" value="OJG91521.1"/>
    <property type="molecule type" value="Genomic_DNA"/>
</dbReference>
<evidence type="ECO:0000313" key="2">
    <source>
        <dbReference type="Proteomes" id="UP000183039"/>
    </source>
</evidence>
<organism evidence="1 2">
    <name type="scientific">Enterococcus silesiacus</name>
    <dbReference type="NCBI Taxonomy" id="332949"/>
    <lineage>
        <taxon>Bacteria</taxon>
        <taxon>Bacillati</taxon>
        <taxon>Bacillota</taxon>
        <taxon>Bacilli</taxon>
        <taxon>Lactobacillales</taxon>
        <taxon>Enterococcaceae</taxon>
        <taxon>Enterococcus</taxon>
    </lineage>
</organism>
<sequence length="247" mass="28131">MKRGTSFMSRKTRVMTLLIVCLLPILLISGCKKENALPKKSQELLWRAERTKPFGVFEYSDLSKEEAETILKEKFSVSLSALTKKAEAILDEELLTDTGAKGPVTYTIDAKENKLQVRGYYPYEQADTMQAFAYIDSEYLYLPEKNQANLFDQTITLSNYGESSAFQSENVESLLKRLGKLVQVENLTIALRQLKESKQEGESKELEVSDNGEDAYNKKNIRSSLYVGINDQSEIKAIYARITDYRE</sequence>
<reference evidence="1 2" key="1">
    <citation type="submission" date="2014-12" db="EMBL/GenBank/DDBJ databases">
        <title>Draft genome sequences of 29 type strains of Enterococci.</title>
        <authorList>
            <person name="Zhong Z."/>
            <person name="Sun Z."/>
            <person name="Liu W."/>
            <person name="Zhang W."/>
            <person name="Zhang H."/>
        </authorList>
    </citation>
    <scope>NUCLEOTIDE SEQUENCE [LARGE SCALE GENOMIC DNA]</scope>
    <source>
        <strain evidence="1 2">DSM 22801</strain>
    </source>
</reference>